<dbReference type="Gene3D" id="6.10.140.820">
    <property type="match status" value="1"/>
</dbReference>
<dbReference type="GO" id="GO:0015031">
    <property type="term" value="P:protein transport"/>
    <property type="evidence" value="ECO:0007669"/>
    <property type="project" value="UniProtKB-UniRule"/>
</dbReference>
<keyword evidence="6 8" id="KW-0175">Coiled coil</keyword>
<organism evidence="12 13">
    <name type="scientific">Clytia hemisphaerica</name>
    <dbReference type="NCBI Taxonomy" id="252671"/>
    <lineage>
        <taxon>Eukaryota</taxon>
        <taxon>Metazoa</taxon>
        <taxon>Cnidaria</taxon>
        <taxon>Hydrozoa</taxon>
        <taxon>Hydroidolina</taxon>
        <taxon>Leptothecata</taxon>
        <taxon>Obeliida</taxon>
        <taxon>Clytiidae</taxon>
        <taxon>Clytia</taxon>
    </lineage>
</organism>
<dbReference type="InterPro" id="IPR008883">
    <property type="entry name" value="UEV_N"/>
</dbReference>
<evidence type="ECO:0000256" key="5">
    <source>
        <dbReference type="ARBA" id="ARBA00022927"/>
    </source>
</evidence>
<dbReference type="InterPro" id="IPR037202">
    <property type="entry name" value="ESCRT_assembly_dom"/>
</dbReference>
<dbReference type="CDD" id="cd11685">
    <property type="entry name" value="UEV_TSG101-like"/>
    <property type="match status" value="1"/>
</dbReference>
<feature type="region of interest" description="Disordered" evidence="9">
    <location>
        <begin position="146"/>
        <end position="248"/>
    </location>
</feature>
<keyword evidence="5 7" id="KW-0653">Protein transport</keyword>
<proteinExistence type="inferred from homology"/>
<accession>A0A7M5UUT9</accession>
<dbReference type="PROSITE" id="PS51312">
    <property type="entry name" value="SB"/>
    <property type="match status" value="1"/>
</dbReference>
<dbReference type="PANTHER" id="PTHR23306:SF3">
    <property type="entry name" value="TUMOR SUPPRESSOR PROTEIN 101"/>
    <property type="match status" value="1"/>
</dbReference>
<evidence type="ECO:0000256" key="6">
    <source>
        <dbReference type="ARBA" id="ARBA00023054"/>
    </source>
</evidence>
<feature type="domain" description="UEV" evidence="11">
    <location>
        <begin position="3"/>
        <end position="146"/>
    </location>
</feature>
<dbReference type="EnsemblMetazoa" id="CLYHEMT002978.1">
    <property type="protein sequence ID" value="CLYHEMP002978.1"/>
    <property type="gene ID" value="CLYHEMG002978"/>
</dbReference>
<reference evidence="12" key="1">
    <citation type="submission" date="2021-01" db="UniProtKB">
        <authorList>
            <consortium name="EnsemblMetazoa"/>
        </authorList>
    </citation>
    <scope>IDENTIFICATION</scope>
</reference>
<evidence type="ECO:0000256" key="4">
    <source>
        <dbReference type="ARBA" id="ARBA00022753"/>
    </source>
</evidence>
<dbReference type="GO" id="GO:0000813">
    <property type="term" value="C:ESCRT I complex"/>
    <property type="evidence" value="ECO:0007669"/>
    <property type="project" value="TreeGrafter"/>
</dbReference>
<dbReference type="SUPFAM" id="SSF140111">
    <property type="entry name" value="Endosomal sorting complex assembly domain"/>
    <property type="match status" value="1"/>
</dbReference>
<dbReference type="RefSeq" id="XP_066923347.1">
    <property type="nucleotide sequence ID" value="XM_067067246.1"/>
</dbReference>
<keyword evidence="3 7" id="KW-0813">Transport</keyword>
<evidence type="ECO:0000256" key="2">
    <source>
        <dbReference type="ARBA" id="ARBA00009594"/>
    </source>
</evidence>
<evidence type="ECO:0000313" key="12">
    <source>
        <dbReference type="EnsemblMetazoa" id="CLYHEMP002978.1"/>
    </source>
</evidence>
<dbReference type="InterPro" id="IPR052070">
    <property type="entry name" value="ESCRT-I_UEV_domain"/>
</dbReference>
<evidence type="ECO:0000256" key="8">
    <source>
        <dbReference type="SAM" id="Coils"/>
    </source>
</evidence>
<keyword evidence="4" id="KW-0967">Endosome</keyword>
<evidence type="ECO:0000256" key="1">
    <source>
        <dbReference type="ARBA" id="ARBA00004177"/>
    </source>
</evidence>
<dbReference type="Gene3D" id="3.10.110.10">
    <property type="entry name" value="Ubiquitin Conjugating Enzyme"/>
    <property type="match status" value="1"/>
</dbReference>
<dbReference type="Pfam" id="PF09454">
    <property type="entry name" value="Vps23_core"/>
    <property type="match status" value="1"/>
</dbReference>
<dbReference type="SUPFAM" id="SSF54495">
    <property type="entry name" value="UBC-like"/>
    <property type="match status" value="1"/>
</dbReference>
<keyword evidence="13" id="KW-1185">Reference proteome</keyword>
<evidence type="ECO:0000256" key="3">
    <source>
        <dbReference type="ARBA" id="ARBA00022448"/>
    </source>
</evidence>
<evidence type="ECO:0000259" key="11">
    <source>
        <dbReference type="PROSITE" id="PS51322"/>
    </source>
</evidence>
<dbReference type="Pfam" id="PF05743">
    <property type="entry name" value="UEV"/>
    <property type="match status" value="1"/>
</dbReference>
<comment type="subcellular location">
    <subcellularLocation>
        <location evidence="1">Endosome</location>
    </subcellularLocation>
</comment>
<comment type="similarity">
    <text evidence="2">Belongs to the ubiquitin-conjugating enzyme family. UEV subfamily.</text>
</comment>
<sequence>MSYEVFVNERLKSKSYIHKNEAKKDILNALRAFGDLHPDEDIYVHTDGSRRDLICLKGTIPVNYKGSTYNIPIQIWLLSSHPFNAPLVFVRPTANMLIKPNKHVDNSGKVYMPYLSEWRAQKSDTYSMINMLCMIFAEFCPVYSKPAGQRAPPQQPRPSGYPPGYPAPSGGGGPPGYPTHNAGMPQPNYPMQRPPAYQPANLPSYTPYPSTSTPYPATSGYPQQQQQHHTTTQAPARPPPPATRQESVIKDEHLRLSLLSTAEDKLKRRVKEVFQMGQDELQILETKKSDLSKGNQTLQDMVRRMTDEKGNLDSNVTILEEKNRDLENMLEKLEKDSENMNIDEAVITIAPLYNQILKLFAEENAIEDTMYYLSDALRRGVIESEIFLKTVRDLSRKQFMLRATLQKARATAGLSGNLLGH</sequence>
<evidence type="ECO:0000259" key="10">
    <source>
        <dbReference type="PROSITE" id="PS51312"/>
    </source>
</evidence>
<evidence type="ECO:0000313" key="13">
    <source>
        <dbReference type="Proteomes" id="UP000594262"/>
    </source>
</evidence>
<dbReference type="InterPro" id="IPR016135">
    <property type="entry name" value="UBQ-conjugating_enzyme/RWD"/>
</dbReference>
<evidence type="ECO:0008006" key="14">
    <source>
        <dbReference type="Google" id="ProtNLM"/>
    </source>
</evidence>
<dbReference type="Proteomes" id="UP000594262">
    <property type="component" value="Unplaced"/>
</dbReference>
<dbReference type="InterPro" id="IPR017916">
    <property type="entry name" value="SB_dom"/>
</dbReference>
<name>A0A7M5UUT9_9CNID</name>
<dbReference type="GO" id="GO:0043130">
    <property type="term" value="F:ubiquitin binding"/>
    <property type="evidence" value="ECO:0007669"/>
    <property type="project" value="TreeGrafter"/>
</dbReference>
<dbReference type="GeneID" id="136810674"/>
<feature type="coiled-coil region" evidence="8">
    <location>
        <begin position="309"/>
        <end position="343"/>
    </location>
</feature>
<evidence type="ECO:0000256" key="7">
    <source>
        <dbReference type="PROSITE-ProRule" id="PRU00644"/>
    </source>
</evidence>
<dbReference type="Gene3D" id="6.10.250.370">
    <property type="match status" value="1"/>
</dbReference>
<dbReference type="PANTHER" id="PTHR23306">
    <property type="entry name" value="TUMOR SUSCEPTIBILITY GENE 101 PROTEIN-RELATED"/>
    <property type="match status" value="1"/>
</dbReference>
<dbReference type="OrthoDB" id="306304at2759"/>
<protein>
    <recommendedName>
        <fullName evidence="14">Tumor susceptibility gene 101 protein</fullName>
    </recommendedName>
</protein>
<dbReference type="AlphaFoldDB" id="A0A7M5UUT9"/>
<dbReference type="PROSITE" id="PS51322">
    <property type="entry name" value="UEV"/>
    <property type="match status" value="1"/>
</dbReference>
<feature type="domain" description="SB" evidence="10">
    <location>
        <begin position="350"/>
        <end position="418"/>
    </location>
</feature>
<evidence type="ECO:0000256" key="9">
    <source>
        <dbReference type="SAM" id="MobiDB-lite"/>
    </source>
</evidence>
<feature type="compositionally biased region" description="Pro residues" evidence="9">
    <location>
        <begin position="153"/>
        <end position="166"/>
    </location>
</feature>
<feature type="compositionally biased region" description="Low complexity" evidence="9">
    <location>
        <begin position="203"/>
        <end position="235"/>
    </location>
</feature>
<dbReference type="GO" id="GO:0008333">
    <property type="term" value="P:endosome to lysosome transport"/>
    <property type="evidence" value="ECO:0007669"/>
    <property type="project" value="TreeGrafter"/>
</dbReference>